<feature type="transmembrane region" description="Helical" evidence="2">
    <location>
        <begin position="236"/>
        <end position="257"/>
    </location>
</feature>
<evidence type="ECO:0000256" key="2">
    <source>
        <dbReference type="SAM" id="Phobius"/>
    </source>
</evidence>
<comment type="caution">
    <text evidence="3">The sequence shown here is derived from an EMBL/GenBank/DDBJ whole genome shotgun (WGS) entry which is preliminary data.</text>
</comment>
<proteinExistence type="predicted"/>
<protein>
    <submittedName>
        <fullName evidence="3">Uncharacterized protein</fullName>
    </submittedName>
</protein>
<dbReference type="OMA" id="KRLYCGM"/>
<name>A0A9Q0M132_BLOTA</name>
<feature type="compositionally biased region" description="Basic and acidic residues" evidence="1">
    <location>
        <begin position="345"/>
        <end position="354"/>
    </location>
</feature>
<feature type="compositionally biased region" description="Low complexity" evidence="1">
    <location>
        <begin position="7"/>
        <end position="30"/>
    </location>
</feature>
<keyword evidence="2" id="KW-0812">Transmembrane</keyword>
<dbReference type="AlphaFoldDB" id="A0A9Q0M132"/>
<evidence type="ECO:0000313" key="3">
    <source>
        <dbReference type="EMBL" id="KAJ6217096.1"/>
    </source>
</evidence>
<dbReference type="EMBL" id="JAPWDV010000003">
    <property type="protein sequence ID" value="KAJ6217096.1"/>
    <property type="molecule type" value="Genomic_DNA"/>
</dbReference>
<feature type="region of interest" description="Disordered" evidence="1">
    <location>
        <begin position="1"/>
        <end position="57"/>
    </location>
</feature>
<feature type="transmembrane region" description="Helical" evidence="2">
    <location>
        <begin position="207"/>
        <end position="229"/>
    </location>
</feature>
<keyword evidence="2" id="KW-1133">Transmembrane helix</keyword>
<accession>A0A9Q0M132</accession>
<sequence length="448" mass="49227">MATQDVNNNNISNSTNIDMSSSYPSPNRNGAPPPPPQSSPSSNNGHRRLSSSSRTNNRTISSILGSSNLSDFLFYDANTFKQVKRLYCGMLMVAMAYSVTMIIMMVVLYKTLPTSIQSLQTTTHLMSPINSAVSADSSDISKLSYRPFDIDSVTTSLMQDAFQNGTLRPSTSINGKVATSANTNAVSMGGVFRHDGRMVNHETARTYLDQVIAINFLTLILYSLAFYAAQRELYTLTLAFTSTLSFTMMFSVVKIFVEGVHFPNNFMSLLLRVSIVFVAMVYLGQLRRKQHFIRNLWLSPDSFLNHPALRSSQITPNQTAQLIRDFLTNSNGNSNISVVEQSAGNKDDNDRTNEYQDLPPNYDEALKCSSPAGPSIPLRTITQSMTSLSSRVSQQTMASPPPSFEEIVTVNSLTSSPNNGSHRDTPCQSTTSMNSNLPSTSKGEDLTV</sequence>
<evidence type="ECO:0000313" key="4">
    <source>
        <dbReference type="Proteomes" id="UP001142055"/>
    </source>
</evidence>
<feature type="transmembrane region" description="Helical" evidence="2">
    <location>
        <begin position="269"/>
        <end position="286"/>
    </location>
</feature>
<organism evidence="3 4">
    <name type="scientific">Blomia tropicalis</name>
    <name type="common">Mite</name>
    <dbReference type="NCBI Taxonomy" id="40697"/>
    <lineage>
        <taxon>Eukaryota</taxon>
        <taxon>Metazoa</taxon>
        <taxon>Ecdysozoa</taxon>
        <taxon>Arthropoda</taxon>
        <taxon>Chelicerata</taxon>
        <taxon>Arachnida</taxon>
        <taxon>Acari</taxon>
        <taxon>Acariformes</taxon>
        <taxon>Sarcoptiformes</taxon>
        <taxon>Astigmata</taxon>
        <taxon>Glycyphagoidea</taxon>
        <taxon>Echimyopodidae</taxon>
        <taxon>Blomia</taxon>
    </lineage>
</organism>
<keyword evidence="2" id="KW-0472">Membrane</keyword>
<gene>
    <name evidence="3" type="ORF">RDWZM_008253</name>
</gene>
<keyword evidence="4" id="KW-1185">Reference proteome</keyword>
<feature type="region of interest" description="Disordered" evidence="1">
    <location>
        <begin position="412"/>
        <end position="448"/>
    </location>
</feature>
<feature type="region of interest" description="Disordered" evidence="1">
    <location>
        <begin position="341"/>
        <end position="378"/>
    </location>
</feature>
<dbReference type="Proteomes" id="UP001142055">
    <property type="component" value="Chromosome 3"/>
</dbReference>
<feature type="compositionally biased region" description="Low complexity" evidence="1">
    <location>
        <begin position="39"/>
        <end position="57"/>
    </location>
</feature>
<feature type="compositionally biased region" description="Polar residues" evidence="1">
    <location>
        <begin position="412"/>
        <end position="441"/>
    </location>
</feature>
<evidence type="ECO:0000256" key="1">
    <source>
        <dbReference type="SAM" id="MobiDB-lite"/>
    </source>
</evidence>
<feature type="transmembrane region" description="Helical" evidence="2">
    <location>
        <begin position="86"/>
        <end position="109"/>
    </location>
</feature>
<reference evidence="3" key="1">
    <citation type="submission" date="2022-12" db="EMBL/GenBank/DDBJ databases">
        <title>Genome assemblies of Blomia tropicalis.</title>
        <authorList>
            <person name="Cui Y."/>
        </authorList>
    </citation>
    <scope>NUCLEOTIDE SEQUENCE</scope>
    <source>
        <tissue evidence="3">Adult mites</tissue>
    </source>
</reference>